<dbReference type="EMBL" id="DVND01000189">
    <property type="protein sequence ID" value="HIU49180.1"/>
    <property type="molecule type" value="Genomic_DNA"/>
</dbReference>
<evidence type="ECO:0000313" key="4">
    <source>
        <dbReference type="Proteomes" id="UP000824111"/>
    </source>
</evidence>
<dbReference type="Gene3D" id="3.30.56.130">
    <property type="entry name" value="Transcriptional regulator CtsR, winged HTH domain"/>
    <property type="match status" value="1"/>
</dbReference>
<dbReference type="InterPro" id="IPR040465">
    <property type="entry name" value="CtsR_N"/>
</dbReference>
<proteinExistence type="predicted"/>
<feature type="domain" description="CtsR C-terminal dimerization" evidence="2">
    <location>
        <begin position="80"/>
        <end position="141"/>
    </location>
</feature>
<gene>
    <name evidence="3" type="ORF">IAB04_07420</name>
</gene>
<dbReference type="Gene3D" id="1.10.1200.150">
    <property type="entry name" value="Transcriptional regulator CtsR, C-terminal domain"/>
    <property type="match status" value="1"/>
</dbReference>
<evidence type="ECO:0000259" key="1">
    <source>
        <dbReference type="Pfam" id="PF05848"/>
    </source>
</evidence>
<dbReference type="Pfam" id="PF17727">
    <property type="entry name" value="CtsR_C"/>
    <property type="match status" value="1"/>
</dbReference>
<evidence type="ECO:0000259" key="2">
    <source>
        <dbReference type="Pfam" id="PF17727"/>
    </source>
</evidence>
<sequence length="150" mass="16186">MGISDRIETFIMELLKDDAGWVDLGRNELAEIFHCAPSQINYVITTRFGPERGYIVESKRGGGGYLKIRRIKPGALQDAANSIGDSVSYKNLQALLHSMQHAGNLDAGAVKMIGAGLADKNIPLPAAERDHLRAGILKAMLLAGTEQEGL</sequence>
<reference evidence="3" key="2">
    <citation type="journal article" date="2021" name="PeerJ">
        <title>Extensive microbial diversity within the chicken gut microbiome revealed by metagenomics and culture.</title>
        <authorList>
            <person name="Gilroy R."/>
            <person name="Ravi A."/>
            <person name="Getino M."/>
            <person name="Pursley I."/>
            <person name="Horton D.L."/>
            <person name="Alikhan N.F."/>
            <person name="Baker D."/>
            <person name="Gharbi K."/>
            <person name="Hall N."/>
            <person name="Watson M."/>
            <person name="Adriaenssens E.M."/>
            <person name="Foster-Nyarko E."/>
            <person name="Jarju S."/>
            <person name="Secka A."/>
            <person name="Antonio M."/>
            <person name="Oren A."/>
            <person name="Chaudhuri R.R."/>
            <person name="La Ragione R."/>
            <person name="Hildebrand F."/>
            <person name="Pallen M.J."/>
        </authorList>
    </citation>
    <scope>NUCLEOTIDE SEQUENCE</scope>
    <source>
        <strain evidence="3">ChiSjej4B22-9803</strain>
    </source>
</reference>
<reference evidence="3" key="1">
    <citation type="submission" date="2020-10" db="EMBL/GenBank/DDBJ databases">
        <authorList>
            <person name="Gilroy R."/>
        </authorList>
    </citation>
    <scope>NUCLEOTIDE SEQUENCE</scope>
    <source>
        <strain evidence="3">ChiSjej4B22-9803</strain>
    </source>
</reference>
<accession>A0A9D1LW38</accession>
<dbReference type="AlphaFoldDB" id="A0A9D1LW38"/>
<feature type="domain" description="CtsR N-terminal HTH" evidence="1">
    <location>
        <begin position="3"/>
        <end position="72"/>
    </location>
</feature>
<dbReference type="Pfam" id="PF05848">
    <property type="entry name" value="CtsR"/>
    <property type="match status" value="1"/>
</dbReference>
<dbReference type="InterPro" id="IPR041908">
    <property type="entry name" value="CtsR_C_sf"/>
</dbReference>
<dbReference type="Proteomes" id="UP000824111">
    <property type="component" value="Unassembled WGS sequence"/>
</dbReference>
<organism evidence="3 4">
    <name type="scientific">Candidatus Avimonoglobus intestinipullorum</name>
    <dbReference type="NCBI Taxonomy" id="2840699"/>
    <lineage>
        <taxon>Bacteria</taxon>
        <taxon>Bacillati</taxon>
        <taxon>Bacillota</taxon>
        <taxon>Clostridia</taxon>
        <taxon>Eubacteriales</taxon>
        <taxon>Candidatus Avimonoglobus</taxon>
    </lineage>
</organism>
<evidence type="ECO:0000313" key="3">
    <source>
        <dbReference type="EMBL" id="HIU49180.1"/>
    </source>
</evidence>
<name>A0A9D1LW38_9FIRM</name>
<dbReference type="InterPro" id="IPR041902">
    <property type="entry name" value="CtsR_N_sf"/>
</dbReference>
<dbReference type="InterPro" id="IPR041473">
    <property type="entry name" value="CtsR_C"/>
</dbReference>
<comment type="caution">
    <text evidence="3">The sequence shown here is derived from an EMBL/GenBank/DDBJ whole genome shotgun (WGS) entry which is preliminary data.</text>
</comment>
<protein>
    <submittedName>
        <fullName evidence="3">CtsR family transcriptional regulator</fullName>
    </submittedName>
</protein>